<sequence length="162" mass="18821">MDKLLACNNCGRERWVAKRQIETRTYTGLCADCSRRSRWGENNPNYKGGRCNAGSGYIFVRVYPDNFFYSMATSQGYALEHRLVMAEYLGRCLQPWEWVHHKNGIKDDNRLENLELQTPSDHLSNHSRGYREGYRKGITDGKTAQIKQLKEEIVRLKSKGIE</sequence>
<dbReference type="InterPro" id="IPR044925">
    <property type="entry name" value="His-Me_finger_sf"/>
</dbReference>
<comment type="caution">
    <text evidence="2">The sequence shown here is derived from an EMBL/GenBank/DDBJ whole genome shotgun (WGS) entry which is preliminary data.</text>
</comment>
<reference evidence="2" key="1">
    <citation type="journal article" date="2015" name="Nature">
        <title>Complex archaea that bridge the gap between prokaryotes and eukaryotes.</title>
        <authorList>
            <person name="Spang A."/>
            <person name="Saw J.H."/>
            <person name="Jorgensen S.L."/>
            <person name="Zaremba-Niedzwiedzka K."/>
            <person name="Martijn J."/>
            <person name="Lind A.E."/>
            <person name="van Eijk R."/>
            <person name="Schleper C."/>
            <person name="Guy L."/>
            <person name="Ettema T.J."/>
        </authorList>
    </citation>
    <scope>NUCLEOTIDE SEQUENCE</scope>
</reference>
<evidence type="ECO:0000259" key="1">
    <source>
        <dbReference type="Pfam" id="PF13392"/>
    </source>
</evidence>
<evidence type="ECO:0000313" key="2">
    <source>
        <dbReference type="EMBL" id="KKM04219.1"/>
    </source>
</evidence>
<dbReference type="InterPro" id="IPR003615">
    <property type="entry name" value="HNH_nuc"/>
</dbReference>
<proteinExistence type="predicted"/>
<accession>A0A0F9GZG6</accession>
<name>A0A0F9GZG6_9ZZZZ</name>
<dbReference type="Pfam" id="PF13392">
    <property type="entry name" value="HNH_3"/>
    <property type="match status" value="1"/>
</dbReference>
<dbReference type="AlphaFoldDB" id="A0A0F9GZG6"/>
<protein>
    <recommendedName>
        <fullName evidence="1">HNH nuclease domain-containing protein</fullName>
    </recommendedName>
</protein>
<dbReference type="SUPFAM" id="SSF54060">
    <property type="entry name" value="His-Me finger endonucleases"/>
    <property type="match status" value="1"/>
</dbReference>
<feature type="domain" description="HNH nuclease" evidence="1">
    <location>
        <begin position="81"/>
        <end position="122"/>
    </location>
</feature>
<dbReference type="EMBL" id="LAZR01016505">
    <property type="protein sequence ID" value="KKM04219.1"/>
    <property type="molecule type" value="Genomic_DNA"/>
</dbReference>
<dbReference type="Gene3D" id="3.90.75.20">
    <property type="match status" value="1"/>
</dbReference>
<organism evidence="2">
    <name type="scientific">marine sediment metagenome</name>
    <dbReference type="NCBI Taxonomy" id="412755"/>
    <lineage>
        <taxon>unclassified sequences</taxon>
        <taxon>metagenomes</taxon>
        <taxon>ecological metagenomes</taxon>
    </lineage>
</organism>
<gene>
    <name evidence="2" type="ORF">LCGC14_1766450</name>
</gene>